<feature type="domain" description="tRNA/rRNA methyltransferase SpoU type" evidence="7">
    <location>
        <begin position="3"/>
        <end position="143"/>
    </location>
</feature>
<dbReference type="SUPFAM" id="SSF75217">
    <property type="entry name" value="alpha/beta knot"/>
    <property type="match status" value="1"/>
</dbReference>
<evidence type="ECO:0000256" key="2">
    <source>
        <dbReference type="ARBA" id="ARBA00022603"/>
    </source>
</evidence>
<evidence type="ECO:0000256" key="1">
    <source>
        <dbReference type="ARBA" id="ARBA00022490"/>
    </source>
</evidence>
<evidence type="ECO:0000259" key="7">
    <source>
        <dbReference type="Pfam" id="PF00588"/>
    </source>
</evidence>
<comment type="function">
    <text evidence="6">Could methylate the ribose at the nucleotide 34 wobble position in tRNA.</text>
</comment>
<evidence type="ECO:0000313" key="9">
    <source>
        <dbReference type="Proteomes" id="UP001177160"/>
    </source>
</evidence>
<dbReference type="EC" id="2.1.1.207" evidence="6"/>
<comment type="catalytic activity">
    <reaction evidence="6">
        <text>5-carboxymethylaminomethyluridine(34) in tRNA(Leu) + S-adenosyl-L-methionine = 5-carboxymethylaminomethyl-2'-O-methyluridine(34) in tRNA(Leu) + S-adenosyl-L-homocysteine + H(+)</text>
        <dbReference type="Rhea" id="RHEA:43088"/>
        <dbReference type="Rhea" id="RHEA-COMP:10333"/>
        <dbReference type="Rhea" id="RHEA-COMP:10334"/>
        <dbReference type="ChEBI" id="CHEBI:15378"/>
        <dbReference type="ChEBI" id="CHEBI:57856"/>
        <dbReference type="ChEBI" id="CHEBI:59789"/>
        <dbReference type="ChEBI" id="CHEBI:74508"/>
        <dbReference type="ChEBI" id="CHEBI:74511"/>
        <dbReference type="EC" id="2.1.1.207"/>
    </reaction>
</comment>
<dbReference type="PIRSF" id="PIRSF029256">
    <property type="entry name" value="SpoU_TrmH_prd"/>
    <property type="match status" value="1"/>
</dbReference>
<evidence type="ECO:0000256" key="3">
    <source>
        <dbReference type="ARBA" id="ARBA00022679"/>
    </source>
</evidence>
<keyword evidence="3 6" id="KW-0808">Transferase</keyword>
<comment type="subcellular location">
    <subcellularLocation>
        <location evidence="6">Cytoplasm</location>
    </subcellularLocation>
</comment>
<sequence>MDLNIVLFEPEIPQNTGNIMRTCVGINAKLHLIKPLGFSLDEKYLRRSALDYIKDLNYTIYENYADFSSKNPGQYFFLTRYGKKTYSEIDYTKITEPIYLIFGKESTGVDRTILAAHMDTCYRIPTTDKIRSLNLSNAVALVAFEVMRQVDFEGLSKYEPETMKGKDFLDQFK</sequence>
<keyword evidence="5 6" id="KW-0819">tRNA processing</keyword>
<evidence type="ECO:0000256" key="5">
    <source>
        <dbReference type="ARBA" id="ARBA00022694"/>
    </source>
</evidence>
<dbReference type="Pfam" id="PF00588">
    <property type="entry name" value="SpoU_methylase"/>
    <property type="match status" value="1"/>
</dbReference>
<keyword evidence="1 6" id="KW-0963">Cytoplasm</keyword>
<protein>
    <recommendedName>
        <fullName evidence="6">Putative tRNA (cytidine(34)-2'-O)-methyltransferase</fullName>
        <ecNumber evidence="6">2.1.1.207</ecNumber>
    </recommendedName>
    <alternativeName>
        <fullName evidence="6">tRNA (cytidine/uridine-2'-O-)-methyltransferase</fullName>
    </alternativeName>
</protein>
<feature type="binding site" evidence="6">
    <location>
        <position position="132"/>
    </location>
    <ligand>
        <name>S-adenosyl-L-methionine</name>
        <dbReference type="ChEBI" id="CHEBI:59789"/>
    </ligand>
</feature>
<dbReference type="Gene3D" id="3.40.1280.10">
    <property type="match status" value="1"/>
</dbReference>
<dbReference type="InterPro" id="IPR029028">
    <property type="entry name" value="Alpha/beta_knot_MTases"/>
</dbReference>
<comment type="catalytic activity">
    <reaction evidence="6">
        <text>cytidine(34) in tRNA + S-adenosyl-L-methionine = 2'-O-methylcytidine(34) in tRNA + S-adenosyl-L-homocysteine + H(+)</text>
        <dbReference type="Rhea" id="RHEA:43084"/>
        <dbReference type="Rhea" id="RHEA-COMP:10331"/>
        <dbReference type="Rhea" id="RHEA-COMP:10332"/>
        <dbReference type="ChEBI" id="CHEBI:15378"/>
        <dbReference type="ChEBI" id="CHEBI:57856"/>
        <dbReference type="ChEBI" id="CHEBI:59789"/>
        <dbReference type="ChEBI" id="CHEBI:74495"/>
        <dbReference type="ChEBI" id="CHEBI:82748"/>
        <dbReference type="EC" id="2.1.1.207"/>
    </reaction>
</comment>
<dbReference type="InterPro" id="IPR029026">
    <property type="entry name" value="tRNA_m1G_MTases_N"/>
</dbReference>
<feature type="binding site" evidence="6">
    <location>
        <position position="103"/>
    </location>
    <ligand>
        <name>S-adenosyl-L-methionine</name>
        <dbReference type="ChEBI" id="CHEBI:59789"/>
    </ligand>
</feature>
<dbReference type="HAMAP" id="MF_01885">
    <property type="entry name" value="tRNA_methyltr_TrmL"/>
    <property type="match status" value="1"/>
</dbReference>
<dbReference type="InterPro" id="IPR001537">
    <property type="entry name" value="SpoU_MeTrfase"/>
</dbReference>
<keyword evidence="4 6" id="KW-0949">S-adenosyl-L-methionine</keyword>
<organism evidence="8 9">
    <name type="scientific">Paracholeplasma manati</name>
    <dbReference type="NCBI Taxonomy" id="591373"/>
    <lineage>
        <taxon>Bacteria</taxon>
        <taxon>Bacillati</taxon>
        <taxon>Mycoplasmatota</taxon>
        <taxon>Mollicutes</taxon>
        <taxon>Acholeplasmatales</taxon>
        <taxon>Acholeplasmataceae</taxon>
        <taxon>Paracholeplasma</taxon>
    </lineage>
</organism>
<gene>
    <name evidence="8" type="ORF">N7548_07045</name>
</gene>
<proteinExistence type="inferred from homology"/>
<evidence type="ECO:0000256" key="6">
    <source>
        <dbReference type="HAMAP-Rule" id="MF_01885"/>
    </source>
</evidence>
<dbReference type="PANTHER" id="PTHR42971">
    <property type="entry name" value="TRNA (CYTIDINE(34)-2'-O)-METHYLTRANSFERASE"/>
    <property type="match status" value="1"/>
</dbReference>
<evidence type="ECO:0000313" key="8">
    <source>
        <dbReference type="EMBL" id="MCV2232578.1"/>
    </source>
</evidence>
<dbReference type="EMBL" id="JAOVQM010000006">
    <property type="protein sequence ID" value="MCV2232578.1"/>
    <property type="molecule type" value="Genomic_DNA"/>
</dbReference>
<keyword evidence="2 6" id="KW-0489">Methyltransferase</keyword>
<dbReference type="PANTHER" id="PTHR42971:SF1">
    <property type="entry name" value="TRNA (CYTIDINE(34)-2'-O)-METHYLTRANSFERASE"/>
    <property type="match status" value="1"/>
</dbReference>
<dbReference type="RefSeq" id="WP_263608766.1">
    <property type="nucleotide sequence ID" value="NZ_JAOVQM010000006.1"/>
</dbReference>
<reference evidence="8" key="1">
    <citation type="submission" date="2022-09" db="EMBL/GenBank/DDBJ databases">
        <title>Novel Mycoplasma species identified in domestic and wild animals.</title>
        <authorList>
            <person name="Volokhov D.V."/>
            <person name="Furtak V.A."/>
            <person name="Zagorodnyaya T.A."/>
        </authorList>
    </citation>
    <scope>NUCLEOTIDE SEQUENCE</scope>
    <source>
        <strain evidence="8">Oakley</strain>
    </source>
</reference>
<dbReference type="CDD" id="cd18094">
    <property type="entry name" value="SpoU-like_TrmL"/>
    <property type="match status" value="1"/>
</dbReference>
<keyword evidence="9" id="KW-1185">Reference proteome</keyword>
<evidence type="ECO:0000256" key="4">
    <source>
        <dbReference type="ARBA" id="ARBA00022691"/>
    </source>
</evidence>
<dbReference type="InterPro" id="IPR016914">
    <property type="entry name" value="TrmL"/>
</dbReference>
<name>A0ABT2YBS3_9MOLU</name>
<comment type="similarity">
    <text evidence="6">Belongs to the class IV-like SAM-binding methyltransferase superfamily. RNA methyltransferase TrmH family. TrmL subfamily.</text>
</comment>
<accession>A0ABT2YBS3</accession>
<dbReference type="Proteomes" id="UP001177160">
    <property type="component" value="Unassembled WGS sequence"/>
</dbReference>
<feature type="binding site" evidence="6">
    <location>
        <position position="124"/>
    </location>
    <ligand>
        <name>S-adenosyl-L-methionine</name>
        <dbReference type="ChEBI" id="CHEBI:59789"/>
    </ligand>
</feature>
<comment type="caution">
    <text evidence="8">The sequence shown here is derived from an EMBL/GenBank/DDBJ whole genome shotgun (WGS) entry which is preliminary data.</text>
</comment>
<feature type="binding site" evidence="6">
    <location>
        <position position="78"/>
    </location>
    <ligand>
        <name>S-adenosyl-L-methionine</name>
        <dbReference type="ChEBI" id="CHEBI:59789"/>
    </ligand>
</feature>